<name>A0AAV7MUE8_PLEWA</name>
<organism evidence="1 2">
    <name type="scientific">Pleurodeles waltl</name>
    <name type="common">Iberian ribbed newt</name>
    <dbReference type="NCBI Taxonomy" id="8319"/>
    <lineage>
        <taxon>Eukaryota</taxon>
        <taxon>Metazoa</taxon>
        <taxon>Chordata</taxon>
        <taxon>Craniata</taxon>
        <taxon>Vertebrata</taxon>
        <taxon>Euteleostomi</taxon>
        <taxon>Amphibia</taxon>
        <taxon>Batrachia</taxon>
        <taxon>Caudata</taxon>
        <taxon>Salamandroidea</taxon>
        <taxon>Salamandridae</taxon>
        <taxon>Pleurodelinae</taxon>
        <taxon>Pleurodeles</taxon>
    </lineage>
</organism>
<comment type="caution">
    <text evidence="1">The sequence shown here is derived from an EMBL/GenBank/DDBJ whole genome shotgun (WGS) entry which is preliminary data.</text>
</comment>
<keyword evidence="2" id="KW-1185">Reference proteome</keyword>
<proteinExistence type="predicted"/>
<evidence type="ECO:0000313" key="1">
    <source>
        <dbReference type="EMBL" id="KAJ1107386.1"/>
    </source>
</evidence>
<evidence type="ECO:0000313" key="2">
    <source>
        <dbReference type="Proteomes" id="UP001066276"/>
    </source>
</evidence>
<reference evidence="1" key="1">
    <citation type="journal article" date="2022" name="bioRxiv">
        <title>Sequencing and chromosome-scale assembly of the giantPleurodeles waltlgenome.</title>
        <authorList>
            <person name="Brown T."/>
            <person name="Elewa A."/>
            <person name="Iarovenko S."/>
            <person name="Subramanian E."/>
            <person name="Araus A.J."/>
            <person name="Petzold A."/>
            <person name="Susuki M."/>
            <person name="Suzuki K.-i.T."/>
            <person name="Hayashi T."/>
            <person name="Toyoda A."/>
            <person name="Oliveira C."/>
            <person name="Osipova E."/>
            <person name="Leigh N.D."/>
            <person name="Simon A."/>
            <person name="Yun M.H."/>
        </authorList>
    </citation>
    <scope>NUCLEOTIDE SEQUENCE</scope>
    <source>
        <strain evidence="1">20211129_DDA</strain>
        <tissue evidence="1">Liver</tissue>
    </source>
</reference>
<dbReference type="AlphaFoldDB" id="A0AAV7MUE8"/>
<protein>
    <recommendedName>
        <fullName evidence="3">Secreted protein</fullName>
    </recommendedName>
</protein>
<dbReference type="EMBL" id="JANPWB010000013">
    <property type="protein sequence ID" value="KAJ1107386.1"/>
    <property type="molecule type" value="Genomic_DNA"/>
</dbReference>
<dbReference type="Proteomes" id="UP001066276">
    <property type="component" value="Chromosome 9"/>
</dbReference>
<gene>
    <name evidence="1" type="ORF">NDU88_004777</name>
</gene>
<sequence length="75" mass="8010">MRPGLPHQERPTPPRGFFTAGGTLLLAVGTPGTAHQGYATRGGHVRGTFPRPHSATWTLSLTCADDSSRKRITLS</sequence>
<accession>A0AAV7MUE8</accession>
<evidence type="ECO:0008006" key="3">
    <source>
        <dbReference type="Google" id="ProtNLM"/>
    </source>
</evidence>